<protein>
    <submittedName>
        <fullName evidence="1">Uncharacterized protein</fullName>
    </submittedName>
</protein>
<organism evidence="1 2">
    <name type="scientific">Trichothecium roseum</name>
    <dbReference type="NCBI Taxonomy" id="47278"/>
    <lineage>
        <taxon>Eukaryota</taxon>
        <taxon>Fungi</taxon>
        <taxon>Dikarya</taxon>
        <taxon>Ascomycota</taxon>
        <taxon>Pezizomycotina</taxon>
        <taxon>Sordariomycetes</taxon>
        <taxon>Hypocreomycetidae</taxon>
        <taxon>Hypocreales</taxon>
        <taxon>Hypocreales incertae sedis</taxon>
        <taxon>Trichothecium</taxon>
    </lineage>
</organism>
<keyword evidence="2" id="KW-1185">Reference proteome</keyword>
<dbReference type="Proteomes" id="UP001163324">
    <property type="component" value="Chromosome 5"/>
</dbReference>
<name>A0ACC0V1W2_9HYPO</name>
<dbReference type="EMBL" id="CM047944">
    <property type="protein sequence ID" value="KAI9899760.1"/>
    <property type="molecule type" value="Genomic_DNA"/>
</dbReference>
<evidence type="ECO:0000313" key="2">
    <source>
        <dbReference type="Proteomes" id="UP001163324"/>
    </source>
</evidence>
<gene>
    <name evidence="1" type="ORF">N3K66_006221</name>
</gene>
<comment type="caution">
    <text evidence="1">The sequence shown here is derived from an EMBL/GenBank/DDBJ whole genome shotgun (WGS) entry which is preliminary data.</text>
</comment>
<accession>A0ACC0V1W2</accession>
<sequence>MTSSHTFPSGLTDREAVVDALNAYTQALDEGSVDLFRACTTADMVLDLTPFNERGHDYKPMAGQDAVVRAILEGVGRMPTSHHLTNFRVWLDGSGGGARFQCYVLAHHHKVMKEPREDPDNFYNVGGRYEGEAVRQDGQWLIRSIKITPCTEKSTRGSNGAGRERVVKKRNRKAISCQACRVRKLRCDRSQPACSNCVTRGEKASCTYSAATTSGTQARIRKPDPSSVVTVHDSGITQYGNDKCNVGALKQKLRRLEDLIHGLAGTHRGATEIEAELNRASLNESNDRATGSSSESGDRSATPSSSETGRRFASRDGDSLWATLLSQLAQVRAHVDGVVLDDLPNSFSEQAGSGLLFRARSGMSKDEVLLHLPSRYICDLLIYKFFNPQEPATCYVHPSSFRQQYEAFWQDPSKASIAWLALLHGVLCFSLYYMMRDGDEPIELEGKCLDLAVLIRRYGAECLLQADYARPNKHLVEALLIEMLTDYISTRDFSPSVWIVLGIVLRVGMRMGYHLEHNPTMDVSIFDREMRLRAWACMQQADILFSFQVGLPSMLNGRWLEAGLPQNIPDHDFTPESTELPPLAADTQQTPVAFLLCKVKLAVGLGNVLREVDSGSGGTGEGTPYSRILDLDGQLRATYGSLPVAYQVRPDSLRMPVTDPMLAVGQIILANIFHKSLCVLHSKHLRTTEGDGGGGGGRFAYSRVSCIESAMTLLKFQDFLSQEVEVNGRMRRLNHFLTSLSLHDYFLAATLLCTALFVDEEEGGGGGAAAGGNLGVGGPSRDDMITALEKSAATIGQMQDESVEARRACKLLRLLLDRLQNPAPTPSEPVDVGAPFEGASYQRSNLATTQTHAIELPHFMGGGRSYDQNFGVWGIGPDSLQLPDSWDPAYFGLQLEDPLAYMNNLRTEPSGPYWRG</sequence>
<proteinExistence type="predicted"/>
<evidence type="ECO:0000313" key="1">
    <source>
        <dbReference type="EMBL" id="KAI9899760.1"/>
    </source>
</evidence>
<reference evidence="1" key="1">
    <citation type="submission" date="2022-10" db="EMBL/GenBank/DDBJ databases">
        <title>Complete Genome of Trichothecium roseum strain YXFP-22015, a Plant Pathogen Isolated from Citrus.</title>
        <authorList>
            <person name="Wang Y."/>
            <person name="Zhu L."/>
        </authorList>
    </citation>
    <scope>NUCLEOTIDE SEQUENCE</scope>
    <source>
        <strain evidence="1">YXFP-22015</strain>
    </source>
</reference>